<proteinExistence type="predicted"/>
<evidence type="ECO:0000256" key="1">
    <source>
        <dbReference type="SAM" id="MobiDB-lite"/>
    </source>
</evidence>
<protein>
    <submittedName>
        <fullName evidence="2">Uncharacterized protein</fullName>
    </submittedName>
</protein>
<reference evidence="2 3" key="1">
    <citation type="submission" date="2021-01" db="EMBL/GenBank/DDBJ databases">
        <title>Genomic Encyclopedia of Type Strains, Phase IV (KMG-IV): sequencing the most valuable type-strain genomes for metagenomic binning, comparative biology and taxonomic classification.</title>
        <authorList>
            <person name="Goeker M."/>
        </authorList>
    </citation>
    <scope>NUCLEOTIDE SEQUENCE [LARGE SCALE GENOMIC DNA]</scope>
    <source>
        <strain evidence="2 3">DSM 100968</strain>
    </source>
</reference>
<name>A0ABS2QCP9_9BACL</name>
<gene>
    <name evidence="2" type="ORF">JOC27_002581</name>
</gene>
<keyword evidence="3" id="KW-1185">Reference proteome</keyword>
<dbReference type="EMBL" id="JAFBEV010000034">
    <property type="protein sequence ID" value="MBM7659090.1"/>
    <property type="molecule type" value="Genomic_DNA"/>
</dbReference>
<feature type="region of interest" description="Disordered" evidence="1">
    <location>
        <begin position="1"/>
        <end position="66"/>
    </location>
</feature>
<comment type="caution">
    <text evidence="2">The sequence shown here is derived from an EMBL/GenBank/DDBJ whole genome shotgun (WGS) entry which is preliminary data.</text>
</comment>
<accession>A0ABS2QCP9</accession>
<feature type="compositionally biased region" description="Basic and acidic residues" evidence="1">
    <location>
        <begin position="1"/>
        <end position="18"/>
    </location>
</feature>
<sequence>MQRRRDGALREERAKWDPEDSSLFEEMHGARGKRSTAAQLLKKDLAKPSFSNSRKVKERSGGHNYA</sequence>
<evidence type="ECO:0000313" key="2">
    <source>
        <dbReference type="EMBL" id="MBM7659090.1"/>
    </source>
</evidence>
<evidence type="ECO:0000313" key="3">
    <source>
        <dbReference type="Proteomes" id="UP000823201"/>
    </source>
</evidence>
<dbReference type="Proteomes" id="UP000823201">
    <property type="component" value="Unassembled WGS sequence"/>
</dbReference>
<organism evidence="2 3">
    <name type="scientific">Sporolactobacillus spathodeae</name>
    <dbReference type="NCBI Taxonomy" id="1465502"/>
    <lineage>
        <taxon>Bacteria</taxon>
        <taxon>Bacillati</taxon>
        <taxon>Bacillota</taxon>
        <taxon>Bacilli</taxon>
        <taxon>Bacillales</taxon>
        <taxon>Sporolactobacillaceae</taxon>
        <taxon>Sporolactobacillus</taxon>
    </lineage>
</organism>